<dbReference type="Gene3D" id="3.30.300.20">
    <property type="match status" value="1"/>
</dbReference>
<accession>A0A4R6BTF4</accession>
<dbReference type="AlphaFoldDB" id="A0A4R6BTF4"/>
<dbReference type="InterPro" id="IPR015946">
    <property type="entry name" value="KH_dom-like_a/b"/>
</dbReference>
<evidence type="ECO:0000313" key="2">
    <source>
        <dbReference type="EMBL" id="TDM07899.1"/>
    </source>
</evidence>
<dbReference type="Pfam" id="PF02566">
    <property type="entry name" value="OsmC"/>
    <property type="match status" value="1"/>
</dbReference>
<dbReference type="Gene3D" id="2.20.25.10">
    <property type="match status" value="1"/>
</dbReference>
<evidence type="ECO:0000313" key="3">
    <source>
        <dbReference type="Proteomes" id="UP000294802"/>
    </source>
</evidence>
<dbReference type="Proteomes" id="UP000294802">
    <property type="component" value="Unassembled WGS sequence"/>
</dbReference>
<evidence type="ECO:0000256" key="1">
    <source>
        <dbReference type="ARBA" id="ARBA00007378"/>
    </source>
</evidence>
<dbReference type="InterPro" id="IPR036102">
    <property type="entry name" value="OsmC/Ohrsf"/>
</dbReference>
<sequence length="144" mass="15543">MKTIYETTAINTGGRDGEAYTEDGNLKVKVDKPKEMGGTATTETNPEQLFAAGYSTCFNSALELVLKAAHKEYESSQVKATVRLIEDPDDKNSFKLDVDLAADIKGLSQADAEKFIKIAHKHCPYSKALNGNVNVNLSATGTQA</sequence>
<dbReference type="PANTHER" id="PTHR33797:SF2">
    <property type="entry name" value="ORGANIC HYDROPEROXIDE RESISTANCE PROTEIN-LIKE"/>
    <property type="match status" value="1"/>
</dbReference>
<dbReference type="SUPFAM" id="SSF82784">
    <property type="entry name" value="OsmC-like"/>
    <property type="match status" value="1"/>
</dbReference>
<dbReference type="RefSeq" id="WP_133444094.1">
    <property type="nucleotide sequence ID" value="NZ_SCWB01000012.1"/>
</dbReference>
<name>A0A4R6BTF4_9STAP</name>
<dbReference type="GO" id="GO:0006979">
    <property type="term" value="P:response to oxidative stress"/>
    <property type="evidence" value="ECO:0007669"/>
    <property type="project" value="InterPro"/>
</dbReference>
<dbReference type="OrthoDB" id="9797508at2"/>
<proteinExistence type="inferred from homology"/>
<protein>
    <submittedName>
        <fullName evidence="2">Organic hydroperoxide resistance protein</fullName>
    </submittedName>
</protein>
<dbReference type="NCBIfam" id="TIGR03561">
    <property type="entry name" value="organ_hyd_perox"/>
    <property type="match status" value="1"/>
</dbReference>
<organism evidence="2 3">
    <name type="scientific">Macrococcus lamae</name>
    <dbReference type="NCBI Taxonomy" id="198484"/>
    <lineage>
        <taxon>Bacteria</taxon>
        <taxon>Bacillati</taxon>
        <taxon>Bacillota</taxon>
        <taxon>Bacilli</taxon>
        <taxon>Bacillales</taxon>
        <taxon>Staphylococcaceae</taxon>
        <taxon>Macrococcus</taxon>
    </lineage>
</organism>
<reference evidence="2 3" key="1">
    <citation type="submission" date="2019-01" db="EMBL/GenBank/DDBJ databases">
        <title>Draft genome sequences of the type strains of six Macrococcus species.</title>
        <authorList>
            <person name="Mazhar S."/>
            <person name="Altermann E."/>
            <person name="Hill C."/>
            <person name="Mcauliffe O."/>
        </authorList>
    </citation>
    <scope>NUCLEOTIDE SEQUENCE [LARGE SCALE GENOMIC DNA]</scope>
    <source>
        <strain evidence="2 3">CCM4815</strain>
    </source>
</reference>
<comment type="caution">
    <text evidence="2">The sequence shown here is derived from an EMBL/GenBank/DDBJ whole genome shotgun (WGS) entry which is preliminary data.</text>
</comment>
<dbReference type="InterPro" id="IPR019953">
    <property type="entry name" value="OHR"/>
</dbReference>
<dbReference type="EMBL" id="SCWB01000012">
    <property type="protein sequence ID" value="TDM07899.1"/>
    <property type="molecule type" value="Genomic_DNA"/>
</dbReference>
<keyword evidence="3" id="KW-1185">Reference proteome</keyword>
<gene>
    <name evidence="2" type="ORF">ERX29_07555</name>
</gene>
<dbReference type="InterPro" id="IPR003718">
    <property type="entry name" value="OsmC/Ohr_fam"/>
</dbReference>
<comment type="similarity">
    <text evidence="1">Belongs to the OsmC/Ohr family.</text>
</comment>
<dbReference type="PANTHER" id="PTHR33797">
    <property type="entry name" value="ORGANIC HYDROPEROXIDE RESISTANCE PROTEIN-LIKE"/>
    <property type="match status" value="1"/>
</dbReference>